<feature type="domain" description="ATPase BadF/BadG/BcrA/BcrD type" evidence="5">
    <location>
        <begin position="54"/>
        <end position="358"/>
    </location>
</feature>
<dbReference type="Gene3D" id="3.30.420.40">
    <property type="match status" value="2"/>
</dbReference>
<dbReference type="EMBL" id="VLTN01000012">
    <property type="protein sequence ID" value="KAA0154388.1"/>
    <property type="molecule type" value="Genomic_DNA"/>
</dbReference>
<name>A0A5A8CNT7_CAFRO</name>
<dbReference type="GO" id="GO:0045127">
    <property type="term" value="F:N-acetylglucosamine kinase activity"/>
    <property type="evidence" value="ECO:0007669"/>
    <property type="project" value="UniProtKB-EC"/>
</dbReference>
<evidence type="ECO:0000256" key="1">
    <source>
        <dbReference type="ARBA" id="ARBA00006198"/>
    </source>
</evidence>
<dbReference type="Pfam" id="PF01869">
    <property type="entry name" value="BcrAD_BadFG"/>
    <property type="match status" value="1"/>
</dbReference>
<dbReference type="AlphaFoldDB" id="A0A5A8CNT7"/>
<evidence type="ECO:0000259" key="5">
    <source>
        <dbReference type="Pfam" id="PF01869"/>
    </source>
</evidence>
<evidence type="ECO:0000313" key="6">
    <source>
        <dbReference type="EMBL" id="KAA0154388.1"/>
    </source>
</evidence>
<evidence type="ECO:0000256" key="3">
    <source>
        <dbReference type="ARBA" id="ARBA00014974"/>
    </source>
</evidence>
<dbReference type="PANTHER" id="PTHR12862">
    <property type="entry name" value="BADF TYPE ATPASE DOMAIN-CONTAINING PROTEIN"/>
    <property type="match status" value="1"/>
</dbReference>
<dbReference type="EC" id="2.7.1.59" evidence="2"/>
<reference evidence="6 7" key="1">
    <citation type="submission" date="2019-07" db="EMBL/GenBank/DDBJ databases">
        <title>Genomes of Cafeteria roenbergensis.</title>
        <authorList>
            <person name="Fischer M.G."/>
            <person name="Hackl T."/>
            <person name="Roman M."/>
        </authorList>
    </citation>
    <scope>NUCLEOTIDE SEQUENCE [LARGE SCALE GENOMIC DNA]</scope>
    <source>
        <strain evidence="6 7">BVI</strain>
    </source>
</reference>
<proteinExistence type="inferred from homology"/>
<dbReference type="PANTHER" id="PTHR12862:SF0">
    <property type="entry name" value="N-ACETYL-D-GLUCOSAMINE KINASE"/>
    <property type="match status" value="1"/>
</dbReference>
<dbReference type="InterPro" id="IPR039758">
    <property type="entry name" value="NAGK-like"/>
</dbReference>
<dbReference type="SUPFAM" id="SSF53067">
    <property type="entry name" value="Actin-like ATPase domain"/>
    <property type="match status" value="2"/>
</dbReference>
<evidence type="ECO:0000256" key="4">
    <source>
        <dbReference type="ARBA" id="ARBA00031123"/>
    </source>
</evidence>
<gene>
    <name evidence="6" type="ORF">FNF29_02608</name>
</gene>
<organism evidence="6 7">
    <name type="scientific">Cafeteria roenbergensis</name>
    <name type="common">Marine flagellate</name>
    <dbReference type="NCBI Taxonomy" id="33653"/>
    <lineage>
        <taxon>Eukaryota</taxon>
        <taxon>Sar</taxon>
        <taxon>Stramenopiles</taxon>
        <taxon>Bigyra</taxon>
        <taxon>Opalozoa</taxon>
        <taxon>Bicosoecida</taxon>
        <taxon>Cafeteriaceae</taxon>
        <taxon>Cafeteria</taxon>
    </lineage>
</organism>
<accession>A0A5A8CNT7</accession>
<sequence length="460" mass="45977">MAESVPNPSGPLVAGAFALGAGLWALARHLDADGPAVAPAATAECSSALELYMGLEGGGTQTTFCLVDSKARILATVNGKASNPWLVGVDVACARVIDLVDRAFDQAKAGPEAAADPALAALLARAAANGPVGSGPASADATAALASAGLSVSGCAEEANQVRLRAAIMAARPSLVPRASALVIGNDTVGAAFTAAPSGGLVLICGTGTMGEAFLPDGRAYRCGGWGHMLGDEAGGYWIVHRALAAAFRADDGFDETPGVTPPDPRPVLSLACAELGRSTKSQLLADFYGEGFDKSRVAALAKPLAALARDKGDAIAVEAFQAAGRQLGGVVRTLAPHMRAAGVPEVVVVAVGSVWHAFDLMAGTFEAAARADPIALAMPGQPGFVDGPRSKALRAAEADPSAGTGAVEGAGLRCGVRLVRLRVTAALGAASLAARQAAGVSLPVDYSDTTTTLADFPAL</sequence>
<evidence type="ECO:0000256" key="2">
    <source>
        <dbReference type="ARBA" id="ARBA00012122"/>
    </source>
</evidence>
<dbReference type="InterPro" id="IPR002731">
    <property type="entry name" value="ATPase_BadF"/>
</dbReference>
<comment type="similarity">
    <text evidence="1">Belongs to the eukaryotic-type N-acetylglucosamine kinase family.</text>
</comment>
<keyword evidence="7" id="KW-1185">Reference proteome</keyword>
<evidence type="ECO:0000313" key="7">
    <source>
        <dbReference type="Proteomes" id="UP000323011"/>
    </source>
</evidence>
<protein>
    <recommendedName>
        <fullName evidence="3">N-acetyl-D-glucosamine kinase</fullName>
        <ecNumber evidence="2">2.7.1.59</ecNumber>
    </recommendedName>
    <alternativeName>
        <fullName evidence="4">GlcNAc kinase</fullName>
    </alternativeName>
</protein>
<dbReference type="InterPro" id="IPR043129">
    <property type="entry name" value="ATPase_NBD"/>
</dbReference>
<comment type="caution">
    <text evidence="6">The sequence shown here is derived from an EMBL/GenBank/DDBJ whole genome shotgun (WGS) entry which is preliminary data.</text>
</comment>
<dbReference type="Proteomes" id="UP000323011">
    <property type="component" value="Unassembled WGS sequence"/>
</dbReference>